<reference evidence="1 2" key="1">
    <citation type="journal article" date="2009" name="Genome Biol.">
        <title>Community-wide analysis of microbial genome sequence signatures.</title>
        <authorList>
            <person name="Dick G.J."/>
            <person name="Andersson A.F."/>
            <person name="Baker B.J."/>
            <person name="Simmons S.L."/>
            <person name="Thomas B.C."/>
            <person name="Yelton A.P."/>
            <person name="Banfield J.F."/>
        </authorList>
    </citation>
    <scope>NUCLEOTIDE SEQUENCE [LARGE SCALE GENOMIC DNA]</scope>
    <source>
        <strain evidence="1">ARMAN-2</strain>
    </source>
</reference>
<evidence type="ECO:0000313" key="2">
    <source>
        <dbReference type="Proteomes" id="UP000332487"/>
    </source>
</evidence>
<organism evidence="1 2">
    <name type="scientific">Candidatus Micrarchaeum acidiphilum ARMAN-2</name>
    <dbReference type="NCBI Taxonomy" id="425595"/>
    <lineage>
        <taxon>Archaea</taxon>
        <taxon>Candidatus Micrarchaeota</taxon>
        <taxon>Candidatus Micrarchaeia</taxon>
        <taxon>Candidatus Micrarchaeales</taxon>
        <taxon>Candidatus Micrarchaeaceae</taxon>
        <taxon>Candidatus Micrarchaeum</taxon>
    </lineage>
</organism>
<gene>
    <name evidence="1" type="ORF">UNLARM2_0877</name>
</gene>
<evidence type="ECO:0000313" key="1">
    <source>
        <dbReference type="EMBL" id="EET89763.1"/>
    </source>
</evidence>
<reference evidence="1 2" key="2">
    <citation type="journal article" date="2010" name="Proc. Natl. Acad. Sci. U.S.A.">
        <title>Enigmatic, ultrasmall, uncultivated Archaea.</title>
        <authorList>
            <person name="Baker B.J."/>
            <person name="Comolli L.R."/>
            <person name="Dick G.J."/>
            <person name="Hauser L.J."/>
            <person name="Hyatt D."/>
            <person name="Dill B.D."/>
            <person name="Land M.L."/>
            <person name="Verberkmoes N.C."/>
            <person name="Hettich R.L."/>
            <person name="Banfield J.F."/>
        </authorList>
    </citation>
    <scope>NUCLEOTIDE SEQUENCE [LARGE SCALE GENOMIC DNA]</scope>
    <source>
        <strain evidence="1">ARMAN-2</strain>
    </source>
</reference>
<proteinExistence type="predicted"/>
<accession>C7DII9</accession>
<sequence length="108" mass="12140">MLAGLLLPVIIHQFVSTFGYKDKEAAAETELRLMENVMEAMAKEEVSLSGSLINDEQGNKYVSKIELRKDEVDKLGLLRGKRGKNDKVDVIVTPVLRLNKKIAEKLEK</sequence>
<dbReference type="AlphaFoldDB" id="C7DII9"/>
<name>C7DII9_MICA2</name>
<dbReference type="EMBL" id="GG697241">
    <property type="protein sequence ID" value="EET89763.1"/>
    <property type="molecule type" value="Genomic_DNA"/>
</dbReference>
<protein>
    <submittedName>
        <fullName evidence="1">Uncharacterized protein</fullName>
    </submittedName>
</protein>
<dbReference type="Proteomes" id="UP000332487">
    <property type="component" value="Unassembled WGS sequence"/>
</dbReference>
<keyword evidence="2" id="KW-1185">Reference proteome</keyword>